<dbReference type="Gene3D" id="1.20.5.1930">
    <property type="match status" value="1"/>
</dbReference>
<dbReference type="InterPro" id="IPR011712">
    <property type="entry name" value="Sig_transdc_His_kin_sub3_dim/P"/>
</dbReference>
<reference evidence="13 14" key="1">
    <citation type="submission" date="2017-09" db="EMBL/GenBank/DDBJ databases">
        <title>Bacterial strain isolated from the female urinary microbiota.</title>
        <authorList>
            <person name="Thomas-White K."/>
            <person name="Kumar N."/>
            <person name="Forster S."/>
            <person name="Putonti C."/>
            <person name="Lawley T."/>
            <person name="Wolfe A.J."/>
        </authorList>
    </citation>
    <scope>NUCLEOTIDE SEQUENCE [LARGE SCALE GENOMIC DNA]</scope>
    <source>
        <strain evidence="13 14">UMB0240</strain>
    </source>
</reference>
<comment type="caution">
    <text evidence="13">The sequence shown here is derived from an EMBL/GenBank/DDBJ whole genome shotgun (WGS) entry which is preliminary data.</text>
</comment>
<evidence type="ECO:0000259" key="12">
    <source>
        <dbReference type="PROSITE" id="PS50109"/>
    </source>
</evidence>
<comment type="catalytic activity">
    <reaction evidence="1">
        <text>ATP + protein L-histidine = ADP + protein N-phospho-L-histidine.</text>
        <dbReference type="EC" id="2.7.13.3"/>
    </reaction>
</comment>
<evidence type="ECO:0000256" key="7">
    <source>
        <dbReference type="ARBA" id="ARBA00022777"/>
    </source>
</evidence>
<feature type="transmembrane region" description="Helical" evidence="11">
    <location>
        <begin position="51"/>
        <end position="73"/>
    </location>
</feature>
<organism evidence="13 14">
    <name type="scientific">Aerococcus viridans</name>
    <dbReference type="NCBI Taxonomy" id="1377"/>
    <lineage>
        <taxon>Bacteria</taxon>
        <taxon>Bacillati</taxon>
        <taxon>Bacillota</taxon>
        <taxon>Bacilli</taxon>
        <taxon>Lactobacillales</taxon>
        <taxon>Aerococcaceae</taxon>
        <taxon>Aerococcus</taxon>
    </lineage>
</organism>
<keyword evidence="6 11" id="KW-0812">Transmembrane</keyword>
<keyword evidence="7 13" id="KW-0418">Kinase</keyword>
<dbReference type="OrthoDB" id="9795828at2"/>
<accession>A0A2N6UG33</accession>
<keyword evidence="14" id="KW-1185">Reference proteome</keyword>
<gene>
    <name evidence="13" type="ORF">CJ191_01600</name>
</gene>
<keyword evidence="8 11" id="KW-1133">Transmembrane helix</keyword>
<sequence>MRGRRLLTIFLVIWLSLLTLSIGAYILMILAPNMMYVKTSYLGVARLTLPFIYLLMINMGISLLATFILYFFLYKDEQRLTAKLTALTTRKYDSPVFQGEVTGTYTNDQLEGQIEQLRVMLQNMEMALQAKTVAGEANSEMNRNEIVKEERQRIARELHDSVSQQLFAMTMLLSAIQEQADNIDPVNQQLIGKVADMVDQAQAEMRSLLLHLRPISLTNQTLAEGIKQLFRELETKVKINFEATVTDVQLLPEVENHLFRIVQELLSNSLRHAKAQIIECHLYEKDRNIYLRFSDDGVGFDTDKELAQSGGYGLKNIQERVGQLGGSANIISFENQGTLVQIVIPRKMEGMYD</sequence>
<evidence type="ECO:0000256" key="2">
    <source>
        <dbReference type="ARBA" id="ARBA00004651"/>
    </source>
</evidence>
<dbReference type="AlphaFoldDB" id="A0A2N6UG33"/>
<evidence type="ECO:0000256" key="6">
    <source>
        <dbReference type="ARBA" id="ARBA00022692"/>
    </source>
</evidence>
<dbReference type="Pfam" id="PF07730">
    <property type="entry name" value="HisKA_3"/>
    <property type="match status" value="1"/>
</dbReference>
<dbReference type="GO" id="GO:0046983">
    <property type="term" value="F:protein dimerization activity"/>
    <property type="evidence" value="ECO:0007669"/>
    <property type="project" value="InterPro"/>
</dbReference>
<dbReference type="InterPro" id="IPR036890">
    <property type="entry name" value="HATPase_C_sf"/>
</dbReference>
<name>A0A2N6UG33_9LACT</name>
<dbReference type="SUPFAM" id="SSF55874">
    <property type="entry name" value="ATPase domain of HSP90 chaperone/DNA topoisomerase II/histidine kinase"/>
    <property type="match status" value="1"/>
</dbReference>
<protein>
    <recommendedName>
        <fullName evidence="3">histidine kinase</fullName>
        <ecNumber evidence="3">2.7.13.3</ecNumber>
    </recommendedName>
</protein>
<evidence type="ECO:0000313" key="13">
    <source>
        <dbReference type="EMBL" id="PMC80530.1"/>
    </source>
</evidence>
<dbReference type="InterPro" id="IPR050482">
    <property type="entry name" value="Sensor_HK_TwoCompSys"/>
</dbReference>
<dbReference type="RefSeq" id="WP_102198779.1">
    <property type="nucleotide sequence ID" value="NZ_PNHQ01000002.1"/>
</dbReference>
<dbReference type="GO" id="GO:0000155">
    <property type="term" value="F:phosphorelay sensor kinase activity"/>
    <property type="evidence" value="ECO:0007669"/>
    <property type="project" value="InterPro"/>
</dbReference>
<evidence type="ECO:0000256" key="5">
    <source>
        <dbReference type="ARBA" id="ARBA00022679"/>
    </source>
</evidence>
<dbReference type="GO" id="GO:0005886">
    <property type="term" value="C:plasma membrane"/>
    <property type="evidence" value="ECO:0007669"/>
    <property type="project" value="UniProtKB-SubCell"/>
</dbReference>
<comment type="subcellular location">
    <subcellularLocation>
        <location evidence="2">Cell membrane</location>
        <topology evidence="2">Multi-pass membrane protein</topology>
    </subcellularLocation>
</comment>
<dbReference type="Gene3D" id="3.30.565.10">
    <property type="entry name" value="Histidine kinase-like ATPase, C-terminal domain"/>
    <property type="match status" value="1"/>
</dbReference>
<evidence type="ECO:0000256" key="4">
    <source>
        <dbReference type="ARBA" id="ARBA00022475"/>
    </source>
</evidence>
<dbReference type="PROSITE" id="PS50109">
    <property type="entry name" value="HIS_KIN"/>
    <property type="match status" value="1"/>
</dbReference>
<dbReference type="EC" id="2.7.13.3" evidence="3"/>
<dbReference type="EMBL" id="PNHQ01000002">
    <property type="protein sequence ID" value="PMC80530.1"/>
    <property type="molecule type" value="Genomic_DNA"/>
</dbReference>
<dbReference type="PANTHER" id="PTHR24421">
    <property type="entry name" value="NITRATE/NITRITE SENSOR PROTEIN NARX-RELATED"/>
    <property type="match status" value="1"/>
</dbReference>
<dbReference type="InterPro" id="IPR005467">
    <property type="entry name" value="His_kinase_dom"/>
</dbReference>
<keyword evidence="4" id="KW-1003">Cell membrane</keyword>
<dbReference type="CDD" id="cd16917">
    <property type="entry name" value="HATPase_UhpB-NarQ-NarX-like"/>
    <property type="match status" value="1"/>
</dbReference>
<evidence type="ECO:0000256" key="9">
    <source>
        <dbReference type="ARBA" id="ARBA00023012"/>
    </source>
</evidence>
<dbReference type="Proteomes" id="UP000235701">
    <property type="component" value="Unassembled WGS sequence"/>
</dbReference>
<keyword evidence="10 11" id="KW-0472">Membrane</keyword>
<dbReference type="PANTHER" id="PTHR24421:SF37">
    <property type="entry name" value="SENSOR HISTIDINE KINASE NARS"/>
    <property type="match status" value="1"/>
</dbReference>
<proteinExistence type="predicted"/>
<evidence type="ECO:0000256" key="8">
    <source>
        <dbReference type="ARBA" id="ARBA00022989"/>
    </source>
</evidence>
<keyword evidence="5" id="KW-0808">Transferase</keyword>
<evidence type="ECO:0000256" key="1">
    <source>
        <dbReference type="ARBA" id="ARBA00000085"/>
    </source>
</evidence>
<evidence type="ECO:0000256" key="10">
    <source>
        <dbReference type="ARBA" id="ARBA00023136"/>
    </source>
</evidence>
<evidence type="ECO:0000256" key="11">
    <source>
        <dbReference type="SAM" id="Phobius"/>
    </source>
</evidence>
<evidence type="ECO:0000256" key="3">
    <source>
        <dbReference type="ARBA" id="ARBA00012438"/>
    </source>
</evidence>
<dbReference type="SMART" id="SM00387">
    <property type="entry name" value="HATPase_c"/>
    <property type="match status" value="1"/>
</dbReference>
<keyword evidence="9" id="KW-0902">Two-component regulatory system</keyword>
<dbReference type="InterPro" id="IPR003594">
    <property type="entry name" value="HATPase_dom"/>
</dbReference>
<feature type="domain" description="Histidine kinase" evidence="12">
    <location>
        <begin position="153"/>
        <end position="348"/>
    </location>
</feature>
<evidence type="ECO:0000313" key="14">
    <source>
        <dbReference type="Proteomes" id="UP000235701"/>
    </source>
</evidence>
<dbReference type="Pfam" id="PF02518">
    <property type="entry name" value="HATPase_c"/>
    <property type="match status" value="1"/>
</dbReference>
<feature type="transmembrane region" description="Helical" evidence="11">
    <location>
        <begin position="7"/>
        <end position="31"/>
    </location>
</feature>